<dbReference type="EMBL" id="BKCP01004428">
    <property type="protein sequence ID" value="GER31147.1"/>
    <property type="molecule type" value="Genomic_DNA"/>
</dbReference>
<dbReference type="AlphaFoldDB" id="A0A5A7PFV7"/>
<proteinExistence type="predicted"/>
<gene>
    <name evidence="2" type="ORF">STAS_07128</name>
</gene>
<reference evidence="3" key="1">
    <citation type="journal article" date="2019" name="Curr. Biol.">
        <title>Genome Sequence of Striga asiatica Provides Insight into the Evolution of Plant Parasitism.</title>
        <authorList>
            <person name="Yoshida S."/>
            <person name="Kim S."/>
            <person name="Wafula E.K."/>
            <person name="Tanskanen J."/>
            <person name="Kim Y.M."/>
            <person name="Honaas L."/>
            <person name="Yang Z."/>
            <person name="Spallek T."/>
            <person name="Conn C.E."/>
            <person name="Ichihashi Y."/>
            <person name="Cheong K."/>
            <person name="Cui S."/>
            <person name="Der J.P."/>
            <person name="Gundlach H."/>
            <person name="Jiao Y."/>
            <person name="Hori C."/>
            <person name="Ishida J.K."/>
            <person name="Kasahara H."/>
            <person name="Kiba T."/>
            <person name="Kim M.S."/>
            <person name="Koo N."/>
            <person name="Laohavisit A."/>
            <person name="Lee Y.H."/>
            <person name="Lumba S."/>
            <person name="McCourt P."/>
            <person name="Mortimer J.C."/>
            <person name="Mutuku J.M."/>
            <person name="Nomura T."/>
            <person name="Sasaki-Sekimoto Y."/>
            <person name="Seto Y."/>
            <person name="Wang Y."/>
            <person name="Wakatake T."/>
            <person name="Sakakibara H."/>
            <person name="Demura T."/>
            <person name="Yamaguchi S."/>
            <person name="Yoneyama K."/>
            <person name="Manabe R.I."/>
            <person name="Nelson D.C."/>
            <person name="Schulman A.H."/>
            <person name="Timko M.P."/>
            <person name="dePamphilis C.W."/>
            <person name="Choi D."/>
            <person name="Shirasu K."/>
        </authorList>
    </citation>
    <scope>NUCLEOTIDE SEQUENCE [LARGE SCALE GENOMIC DNA]</scope>
    <source>
        <strain evidence="3">cv. UVA1</strain>
    </source>
</reference>
<protein>
    <submittedName>
        <fullName evidence="2">RING/U-box superfamily protein</fullName>
    </submittedName>
</protein>
<keyword evidence="3" id="KW-1185">Reference proteome</keyword>
<feature type="compositionally biased region" description="Low complexity" evidence="1">
    <location>
        <begin position="60"/>
        <end position="72"/>
    </location>
</feature>
<comment type="caution">
    <text evidence="2">The sequence shown here is derived from an EMBL/GenBank/DDBJ whole genome shotgun (WGS) entry which is preliminary data.</text>
</comment>
<organism evidence="2 3">
    <name type="scientific">Striga asiatica</name>
    <name type="common">Asiatic witchweed</name>
    <name type="synonym">Buchnera asiatica</name>
    <dbReference type="NCBI Taxonomy" id="4170"/>
    <lineage>
        <taxon>Eukaryota</taxon>
        <taxon>Viridiplantae</taxon>
        <taxon>Streptophyta</taxon>
        <taxon>Embryophyta</taxon>
        <taxon>Tracheophyta</taxon>
        <taxon>Spermatophyta</taxon>
        <taxon>Magnoliopsida</taxon>
        <taxon>eudicotyledons</taxon>
        <taxon>Gunneridae</taxon>
        <taxon>Pentapetalae</taxon>
        <taxon>asterids</taxon>
        <taxon>lamiids</taxon>
        <taxon>Lamiales</taxon>
        <taxon>Orobanchaceae</taxon>
        <taxon>Buchnereae</taxon>
        <taxon>Striga</taxon>
    </lineage>
</organism>
<sequence length="144" mass="16176">MLSSEKILGVFNPVTATFDPGVGAPVIGPDVEFPVLSPNLLRASKRSRGSKRQRESLKNPIAPTHIPIATPPMAEGPQPPQPQRWSFRDMVNKHRDHVDIDPDAVETVERRVRRRSWWIFLDGSRKFGFPRASSSVLARSGKTW</sequence>
<evidence type="ECO:0000313" key="2">
    <source>
        <dbReference type="EMBL" id="GER31147.1"/>
    </source>
</evidence>
<evidence type="ECO:0000313" key="3">
    <source>
        <dbReference type="Proteomes" id="UP000325081"/>
    </source>
</evidence>
<dbReference type="Proteomes" id="UP000325081">
    <property type="component" value="Unassembled WGS sequence"/>
</dbReference>
<feature type="region of interest" description="Disordered" evidence="1">
    <location>
        <begin position="42"/>
        <end position="85"/>
    </location>
</feature>
<evidence type="ECO:0000256" key="1">
    <source>
        <dbReference type="SAM" id="MobiDB-lite"/>
    </source>
</evidence>
<accession>A0A5A7PFV7</accession>
<name>A0A5A7PFV7_STRAF</name>